<reference evidence="2 3" key="1">
    <citation type="journal article" date="2015" name="Genome Announc.">
        <title>Genome Assemblies of Three Soil-Associated Devosia species: D. insulae, D. limi, and D. soli.</title>
        <authorList>
            <person name="Hassan Y.I."/>
            <person name="Lepp D."/>
            <person name="Zhou T."/>
        </authorList>
    </citation>
    <scope>NUCLEOTIDE SEQUENCE [LARGE SCALE GENOMIC DNA]</scope>
    <source>
        <strain evidence="2 3">DS-56</strain>
    </source>
</reference>
<comment type="caution">
    <text evidence="2">The sequence shown here is derived from an EMBL/GenBank/DDBJ whole genome shotgun (WGS) entry which is preliminary data.</text>
</comment>
<dbReference type="AlphaFoldDB" id="A0A1E5XTK7"/>
<evidence type="ECO:0000256" key="1">
    <source>
        <dbReference type="SAM" id="MobiDB-lite"/>
    </source>
</evidence>
<gene>
    <name evidence="2" type="ORF">VW23_001000</name>
</gene>
<feature type="compositionally biased region" description="Basic and acidic residues" evidence="1">
    <location>
        <begin position="14"/>
        <end position="25"/>
    </location>
</feature>
<evidence type="ECO:0000313" key="3">
    <source>
        <dbReference type="Proteomes" id="UP000095463"/>
    </source>
</evidence>
<name>A0A1E5XTK7_9HYPH</name>
<dbReference type="Proteomes" id="UP000095463">
    <property type="component" value="Unassembled WGS sequence"/>
</dbReference>
<organism evidence="2 3">
    <name type="scientific">Devosia insulae DS-56</name>
    <dbReference type="NCBI Taxonomy" id="1116389"/>
    <lineage>
        <taxon>Bacteria</taxon>
        <taxon>Pseudomonadati</taxon>
        <taxon>Pseudomonadota</taxon>
        <taxon>Alphaproteobacteria</taxon>
        <taxon>Hyphomicrobiales</taxon>
        <taxon>Devosiaceae</taxon>
        <taxon>Devosia</taxon>
    </lineage>
</organism>
<evidence type="ECO:0000313" key="2">
    <source>
        <dbReference type="EMBL" id="OEO31909.1"/>
    </source>
</evidence>
<feature type="region of interest" description="Disordered" evidence="1">
    <location>
        <begin position="1"/>
        <end position="65"/>
    </location>
</feature>
<protein>
    <submittedName>
        <fullName evidence="2">Uncharacterized protein</fullName>
    </submittedName>
</protein>
<dbReference type="EMBL" id="LAJE02000113">
    <property type="protein sequence ID" value="OEO31909.1"/>
    <property type="molecule type" value="Genomic_DNA"/>
</dbReference>
<proteinExistence type="predicted"/>
<keyword evidence="3" id="KW-1185">Reference proteome</keyword>
<accession>A0A1E5XTK7</accession>
<sequence>MFGPQIDRCPVRHRPFEHAGTERQQAKHQQRQIGQGERRSRRRRDRVVPQLAGRDIGQRQQHRCGDGQREVFLEVKRQREAAQSSAGEVANAP</sequence>